<dbReference type="STRING" id="472759.Nhal_2883"/>
<gene>
    <name evidence="1" type="ordered locus">Nhal_2883</name>
</gene>
<dbReference type="HOGENOM" id="CLU_2317385_0_0_6"/>
<dbReference type="AlphaFoldDB" id="D5BY36"/>
<dbReference type="KEGG" id="nhl:Nhal_2883"/>
<sequence>MEAALEDNHAAIILVAQVGAQREEVLARRNVATVLLHLGDWEAAKQQVEEGLALARDLGAKRFIAGFLHNLGSVLAASGQRLEGEACLQEAYGLICESL</sequence>
<evidence type="ECO:0000313" key="2">
    <source>
        <dbReference type="Proteomes" id="UP000001844"/>
    </source>
</evidence>
<accession>D5BY36</accession>
<dbReference type="EMBL" id="CP001798">
    <property type="protein sequence ID" value="ADE15947.1"/>
    <property type="molecule type" value="Genomic_DNA"/>
</dbReference>
<reference evidence="2" key="1">
    <citation type="submission" date="2010-04" db="EMBL/GenBank/DDBJ databases">
        <title>Complete genome sequence of Nitrosococcus halophilus Nc4, a salt-adapted, aerobic obligate ammonia-oxidizing sulfur purple bacterium.</title>
        <authorList>
            <consortium name="US DOE Joint Genome Institute"/>
            <person name="Campbell M.A."/>
            <person name="Malfatti S.A."/>
            <person name="Chain P.S.G."/>
            <person name="Heidelberg J.F."/>
            <person name="Ward B.B."/>
            <person name="Klotz M.G."/>
        </authorList>
    </citation>
    <scope>NUCLEOTIDE SEQUENCE [LARGE SCALE GENOMIC DNA]</scope>
    <source>
        <strain evidence="2">Nc4</strain>
    </source>
</reference>
<dbReference type="SUPFAM" id="SSF48452">
    <property type="entry name" value="TPR-like"/>
    <property type="match status" value="1"/>
</dbReference>
<keyword evidence="2" id="KW-1185">Reference proteome</keyword>
<proteinExistence type="predicted"/>
<evidence type="ECO:0000313" key="1">
    <source>
        <dbReference type="EMBL" id="ADE15947.1"/>
    </source>
</evidence>
<dbReference type="Gene3D" id="1.25.40.10">
    <property type="entry name" value="Tetratricopeptide repeat domain"/>
    <property type="match status" value="1"/>
</dbReference>
<protein>
    <submittedName>
        <fullName evidence="1">ATP-dependent transcriptional regulator containing adenylate cyclase related domains</fullName>
    </submittedName>
</protein>
<dbReference type="InterPro" id="IPR011990">
    <property type="entry name" value="TPR-like_helical_dom_sf"/>
</dbReference>
<organism evidence="1 2">
    <name type="scientific">Nitrosococcus halophilus (strain Nc4)</name>
    <dbReference type="NCBI Taxonomy" id="472759"/>
    <lineage>
        <taxon>Bacteria</taxon>
        <taxon>Pseudomonadati</taxon>
        <taxon>Pseudomonadota</taxon>
        <taxon>Gammaproteobacteria</taxon>
        <taxon>Chromatiales</taxon>
        <taxon>Chromatiaceae</taxon>
        <taxon>Nitrosococcus</taxon>
    </lineage>
</organism>
<dbReference type="Proteomes" id="UP000001844">
    <property type="component" value="Chromosome"/>
</dbReference>
<name>D5BY36_NITHN</name>